<evidence type="ECO:0000256" key="16">
    <source>
        <dbReference type="PROSITE-ProRule" id="PRU00110"/>
    </source>
</evidence>
<evidence type="ECO:0000259" key="22">
    <source>
        <dbReference type="PROSITE" id="PS50113"/>
    </source>
</evidence>
<organism evidence="24 25">
    <name type="scientific">Jejubacter calystegiae</name>
    <dbReference type="NCBI Taxonomy" id="2579935"/>
    <lineage>
        <taxon>Bacteria</taxon>
        <taxon>Pseudomonadati</taxon>
        <taxon>Pseudomonadota</taxon>
        <taxon>Gammaproteobacteria</taxon>
        <taxon>Enterobacterales</taxon>
        <taxon>Enterobacteriaceae</taxon>
        <taxon>Jejubacter</taxon>
    </lineage>
</organism>
<evidence type="ECO:0000256" key="15">
    <source>
        <dbReference type="ARBA" id="ARBA00023136"/>
    </source>
</evidence>
<dbReference type="SMART" id="SM00388">
    <property type="entry name" value="HisKA"/>
    <property type="match status" value="1"/>
</dbReference>
<dbReference type="SUPFAM" id="SSF47226">
    <property type="entry name" value="Histidine-containing phosphotransfer domain, HPT domain"/>
    <property type="match status" value="1"/>
</dbReference>
<dbReference type="Pfam" id="PF00072">
    <property type="entry name" value="Response_reg"/>
    <property type="match status" value="1"/>
</dbReference>
<evidence type="ECO:0000256" key="17">
    <source>
        <dbReference type="PROSITE-ProRule" id="PRU00169"/>
    </source>
</evidence>
<evidence type="ECO:0000256" key="3">
    <source>
        <dbReference type="ARBA" id="ARBA00012438"/>
    </source>
</evidence>
<comment type="catalytic activity">
    <reaction evidence="1">
        <text>ATP + protein L-histidine = ADP + protein N-phospho-L-histidine.</text>
        <dbReference type="EC" id="2.7.13.3"/>
    </reaction>
</comment>
<feature type="domain" description="PAC" evidence="22">
    <location>
        <begin position="640"/>
        <end position="694"/>
    </location>
</feature>
<dbReference type="GO" id="GO:0005524">
    <property type="term" value="F:ATP binding"/>
    <property type="evidence" value="ECO:0007669"/>
    <property type="project" value="UniProtKB-KW"/>
</dbReference>
<evidence type="ECO:0000313" key="25">
    <source>
        <dbReference type="Proteomes" id="UP000302163"/>
    </source>
</evidence>
<evidence type="ECO:0000259" key="21">
    <source>
        <dbReference type="PROSITE" id="PS50112"/>
    </source>
</evidence>
<feature type="modified residue" description="Phosphohistidine" evidence="16">
    <location>
        <position position="1127"/>
    </location>
</feature>
<dbReference type="GO" id="GO:0005886">
    <property type="term" value="C:plasma membrane"/>
    <property type="evidence" value="ECO:0007669"/>
    <property type="project" value="UniProtKB-SubCell"/>
</dbReference>
<evidence type="ECO:0000256" key="12">
    <source>
        <dbReference type="ARBA" id="ARBA00022840"/>
    </source>
</evidence>
<evidence type="ECO:0000256" key="9">
    <source>
        <dbReference type="ARBA" id="ARBA00022729"/>
    </source>
</evidence>
<dbReference type="PANTHER" id="PTHR43047:SF72">
    <property type="entry name" value="OSMOSENSING HISTIDINE PROTEIN KINASE SLN1"/>
    <property type="match status" value="1"/>
</dbReference>
<dbReference type="EMBL" id="CP040428">
    <property type="protein sequence ID" value="QCT22721.1"/>
    <property type="molecule type" value="Genomic_DNA"/>
</dbReference>
<evidence type="ECO:0000256" key="2">
    <source>
        <dbReference type="ARBA" id="ARBA00004429"/>
    </source>
</evidence>
<dbReference type="SMART" id="SM00062">
    <property type="entry name" value="PBPb"/>
    <property type="match status" value="2"/>
</dbReference>
<dbReference type="SUPFAM" id="SSF47384">
    <property type="entry name" value="Homodimeric domain of signal transducing histidine kinase"/>
    <property type="match status" value="1"/>
</dbReference>
<feature type="modified residue" description="4-aspartylphosphate" evidence="17">
    <location>
        <position position="1002"/>
    </location>
</feature>
<dbReference type="GO" id="GO:0000155">
    <property type="term" value="F:phosphorelay sensor kinase activity"/>
    <property type="evidence" value="ECO:0007669"/>
    <property type="project" value="InterPro"/>
</dbReference>
<dbReference type="CDD" id="cd13707">
    <property type="entry name" value="PBP2_BvgS_D2"/>
    <property type="match status" value="1"/>
</dbReference>
<feature type="domain" description="Response regulatory" evidence="20">
    <location>
        <begin position="953"/>
        <end position="1072"/>
    </location>
</feature>
<evidence type="ECO:0000256" key="4">
    <source>
        <dbReference type="ARBA" id="ARBA00022475"/>
    </source>
</evidence>
<dbReference type="CDD" id="cd13705">
    <property type="entry name" value="PBP2_BvgS_D1"/>
    <property type="match status" value="1"/>
</dbReference>
<feature type="transmembrane region" description="Helical" evidence="18">
    <location>
        <begin position="523"/>
        <end position="545"/>
    </location>
</feature>
<evidence type="ECO:0000313" key="24">
    <source>
        <dbReference type="EMBL" id="QCT22721.1"/>
    </source>
</evidence>
<dbReference type="InterPro" id="IPR003594">
    <property type="entry name" value="HATPase_dom"/>
</dbReference>
<dbReference type="CDD" id="cd16922">
    <property type="entry name" value="HATPase_EvgS-ArcB-TorS-like"/>
    <property type="match status" value="1"/>
</dbReference>
<evidence type="ECO:0000256" key="14">
    <source>
        <dbReference type="ARBA" id="ARBA00023012"/>
    </source>
</evidence>
<dbReference type="PROSITE" id="PS50109">
    <property type="entry name" value="HIS_KIN"/>
    <property type="match status" value="1"/>
</dbReference>
<evidence type="ECO:0000256" key="1">
    <source>
        <dbReference type="ARBA" id="ARBA00000085"/>
    </source>
</evidence>
<dbReference type="PRINTS" id="PR00344">
    <property type="entry name" value="BCTRLSENSOR"/>
</dbReference>
<dbReference type="InterPro" id="IPR001638">
    <property type="entry name" value="Solute-binding_3/MltF_N"/>
</dbReference>
<dbReference type="InterPro" id="IPR000014">
    <property type="entry name" value="PAS"/>
</dbReference>
<dbReference type="Gene3D" id="1.10.287.130">
    <property type="match status" value="1"/>
</dbReference>
<dbReference type="Gene3D" id="3.40.50.2300">
    <property type="match status" value="1"/>
</dbReference>
<dbReference type="InterPro" id="IPR035965">
    <property type="entry name" value="PAS-like_dom_sf"/>
</dbReference>
<keyword evidence="25" id="KW-1185">Reference proteome</keyword>
<dbReference type="Gene3D" id="3.30.565.10">
    <property type="entry name" value="Histidine kinase-like ATPase, C-terminal domain"/>
    <property type="match status" value="1"/>
</dbReference>
<dbReference type="PROSITE" id="PS50894">
    <property type="entry name" value="HPT"/>
    <property type="match status" value="1"/>
</dbReference>
<keyword evidence="5" id="KW-0997">Cell inner membrane</keyword>
<keyword evidence="11" id="KW-0418">Kinase</keyword>
<keyword evidence="14" id="KW-0902">Two-component regulatory system</keyword>
<dbReference type="InterPro" id="IPR005467">
    <property type="entry name" value="His_kinase_dom"/>
</dbReference>
<dbReference type="Proteomes" id="UP000302163">
    <property type="component" value="Chromosome"/>
</dbReference>
<dbReference type="Gene3D" id="1.20.120.160">
    <property type="entry name" value="HPT domain"/>
    <property type="match status" value="1"/>
</dbReference>
<dbReference type="InterPro" id="IPR013656">
    <property type="entry name" value="PAS_4"/>
</dbReference>
<dbReference type="InterPro" id="IPR001789">
    <property type="entry name" value="Sig_transdc_resp-reg_receiver"/>
</dbReference>
<dbReference type="InterPro" id="IPR003661">
    <property type="entry name" value="HisK_dim/P_dom"/>
</dbReference>
<protein>
    <recommendedName>
        <fullName evidence="3">histidine kinase</fullName>
        <ecNumber evidence="3">2.7.13.3</ecNumber>
    </recommendedName>
</protein>
<dbReference type="InterPro" id="IPR036890">
    <property type="entry name" value="HATPase_C_sf"/>
</dbReference>
<feature type="domain" description="Histidine kinase" evidence="19">
    <location>
        <begin position="712"/>
        <end position="931"/>
    </location>
</feature>
<keyword evidence="4" id="KW-1003">Cell membrane</keyword>
<keyword evidence="6 17" id="KW-0597">Phosphoprotein</keyword>
<dbReference type="SUPFAM" id="SSF55874">
    <property type="entry name" value="ATPase domain of HSP90 chaperone/DNA topoisomerase II/histidine kinase"/>
    <property type="match status" value="1"/>
</dbReference>
<feature type="domain" description="HPt" evidence="23">
    <location>
        <begin position="1088"/>
        <end position="1181"/>
    </location>
</feature>
<accession>A0A4P8YP85</accession>
<dbReference type="Pfam" id="PF00512">
    <property type="entry name" value="HisKA"/>
    <property type="match status" value="1"/>
</dbReference>
<dbReference type="OrthoDB" id="9770795at2"/>
<evidence type="ECO:0000256" key="7">
    <source>
        <dbReference type="ARBA" id="ARBA00022679"/>
    </source>
</evidence>
<dbReference type="SMART" id="SM00448">
    <property type="entry name" value="REC"/>
    <property type="match status" value="1"/>
</dbReference>
<dbReference type="AlphaFoldDB" id="A0A4P8YP85"/>
<keyword evidence="15 18" id="KW-0472">Membrane</keyword>
<dbReference type="InterPro" id="IPR049871">
    <property type="entry name" value="BvgS-like_periplasmic2"/>
</dbReference>
<reference evidence="24 25" key="1">
    <citation type="submission" date="2019-05" db="EMBL/GenBank/DDBJ databases">
        <title>Complete genome sequence of Izhakiella calystegiae KSNA2, an endophyte isolated from beach morning glory (Calystegia soldanella).</title>
        <authorList>
            <person name="Jiang L."/>
            <person name="Jeong J.C."/>
            <person name="Kim C.Y."/>
            <person name="Kim D.H."/>
            <person name="Kim S.W."/>
            <person name="Lee j."/>
        </authorList>
    </citation>
    <scope>NUCLEOTIDE SEQUENCE [LARGE SCALE GENOMIC DNA]</scope>
    <source>
        <strain evidence="24 25">KSNA2</strain>
    </source>
</reference>
<dbReference type="SUPFAM" id="SSF53850">
    <property type="entry name" value="Periplasmic binding protein-like II"/>
    <property type="match status" value="2"/>
</dbReference>
<dbReference type="InterPro" id="IPR000700">
    <property type="entry name" value="PAS-assoc_C"/>
</dbReference>
<dbReference type="PANTHER" id="PTHR43047">
    <property type="entry name" value="TWO-COMPONENT HISTIDINE PROTEIN KINASE"/>
    <property type="match status" value="1"/>
</dbReference>
<dbReference type="EC" id="2.7.13.3" evidence="3"/>
<dbReference type="PROSITE" id="PS50110">
    <property type="entry name" value="RESPONSE_REGULATORY"/>
    <property type="match status" value="1"/>
</dbReference>
<dbReference type="InterPro" id="IPR049870">
    <property type="entry name" value="BvgS-like_periplasmic1"/>
</dbReference>
<evidence type="ECO:0000256" key="10">
    <source>
        <dbReference type="ARBA" id="ARBA00022741"/>
    </source>
</evidence>
<evidence type="ECO:0000256" key="18">
    <source>
        <dbReference type="SAM" id="Phobius"/>
    </source>
</evidence>
<dbReference type="CDD" id="cd00082">
    <property type="entry name" value="HisKA"/>
    <property type="match status" value="1"/>
</dbReference>
<evidence type="ECO:0000256" key="5">
    <source>
        <dbReference type="ARBA" id="ARBA00022519"/>
    </source>
</evidence>
<evidence type="ECO:0000256" key="13">
    <source>
        <dbReference type="ARBA" id="ARBA00022989"/>
    </source>
</evidence>
<dbReference type="Gene3D" id="3.40.190.10">
    <property type="entry name" value="Periplasmic binding protein-like II"/>
    <property type="match status" value="4"/>
</dbReference>
<dbReference type="InterPro" id="IPR036641">
    <property type="entry name" value="HPT_dom_sf"/>
</dbReference>
<evidence type="ECO:0000256" key="8">
    <source>
        <dbReference type="ARBA" id="ARBA00022692"/>
    </source>
</evidence>
<dbReference type="SUPFAM" id="SSF52172">
    <property type="entry name" value="CheY-like"/>
    <property type="match status" value="1"/>
</dbReference>
<dbReference type="Pfam" id="PF01627">
    <property type="entry name" value="Hpt"/>
    <property type="match status" value="1"/>
</dbReference>
<evidence type="ECO:0000259" key="19">
    <source>
        <dbReference type="PROSITE" id="PS50109"/>
    </source>
</evidence>
<keyword evidence="8 18" id="KW-0812">Transmembrane</keyword>
<dbReference type="CDD" id="cd17546">
    <property type="entry name" value="REC_hyHK_CKI1_RcsC-like"/>
    <property type="match status" value="1"/>
</dbReference>
<dbReference type="Pfam" id="PF02518">
    <property type="entry name" value="HATPase_c"/>
    <property type="match status" value="1"/>
</dbReference>
<keyword evidence="10" id="KW-0547">Nucleotide-binding</keyword>
<feature type="domain" description="PAS" evidence="21">
    <location>
        <begin position="562"/>
        <end position="635"/>
    </location>
</feature>
<dbReference type="Pfam" id="PF00497">
    <property type="entry name" value="SBP_bac_3"/>
    <property type="match status" value="2"/>
</dbReference>
<dbReference type="InterPro" id="IPR011006">
    <property type="entry name" value="CheY-like_superfamily"/>
</dbReference>
<dbReference type="InterPro" id="IPR036097">
    <property type="entry name" value="HisK_dim/P_sf"/>
</dbReference>
<proteinExistence type="predicted"/>
<comment type="subcellular location">
    <subcellularLocation>
        <location evidence="2">Cell inner membrane</location>
        <topology evidence="2">Multi-pass membrane protein</topology>
    </subcellularLocation>
</comment>
<evidence type="ECO:0000259" key="23">
    <source>
        <dbReference type="PROSITE" id="PS50894"/>
    </source>
</evidence>
<evidence type="ECO:0000259" key="20">
    <source>
        <dbReference type="PROSITE" id="PS50110"/>
    </source>
</evidence>
<name>A0A4P8YP85_9ENTR</name>
<dbReference type="Pfam" id="PF08448">
    <property type="entry name" value="PAS_4"/>
    <property type="match status" value="1"/>
</dbReference>
<keyword evidence="13 18" id="KW-1133">Transmembrane helix</keyword>
<dbReference type="Gene3D" id="3.30.450.20">
    <property type="entry name" value="PAS domain"/>
    <property type="match status" value="1"/>
</dbReference>
<gene>
    <name evidence="24" type="ORF">FEM41_15790</name>
</gene>
<dbReference type="InterPro" id="IPR004358">
    <property type="entry name" value="Sig_transdc_His_kin-like_C"/>
</dbReference>
<dbReference type="PROSITE" id="PS50112">
    <property type="entry name" value="PAS"/>
    <property type="match status" value="1"/>
</dbReference>
<keyword evidence="7" id="KW-0808">Transferase</keyword>
<keyword evidence="9" id="KW-0732">Signal</keyword>
<dbReference type="PROSITE" id="PS50113">
    <property type="entry name" value="PAC"/>
    <property type="match status" value="1"/>
</dbReference>
<sequence>MVMLPLFSTLAQDHNLRLLPRVSAQKAPPLALTGREHAFLQHKRELTVGIPPNELPPQYMCNIRDECEGLSIDYISQIARQLGVTVQIQRFPTHEALWAALAQGKIDAVPSVDNFINTEHFTLTDSYAREKPVLGADFTRPITLPDDLTGRNIAMVRDYLPLPLLRHYYPRAHFRLYDNDRDALSAVAFGRADVYLGNSYTLSRNFLNNLRLIRFSTLPDRETGFAISRNNPLLLSVFNKALTSIPDTQQQEIARFWQPDRLNISQSAPPLNFTPEEQRWIAAHPTVSVVLYSGDKAAPVTIIDNDGRLRGMAGDLLSVVSLKTGLRFQFSPVDTTSELLHKVRTAEADMFASMTPSMQRAQQILFTRPYLRSAFALTTRADRNDIHSLPDLRGKRLAMVRDTGVENQVRARYPEITIVPYENATELMNSVLQGKTDAAVSILVMADYQIKTHYPGKLRIVATVGDNPAWLSFGVGRSDPQLQSILDKVLLSIPPAEIESLANRWRPSDFVVVDSFWSRYRDVLIASAIFSGLMILLSVGWALYLRQQIKRKAALRRQLNDQLFQLRAVVSSMPFPVSLRDRDGRLTFCNQRYLVETGVLYEEVVGKTMVELPGLRTPEQAAFYHRQVMEVIATGQPVLEDRRYDLWDNPDSAIGITVYQWIEPWHDSEGNVLGVIGGWMDISEREALFAELREAKERAEDSSRAKSVFLSTMSHEIRTPMNAIIGMLDMALKKGRSGEQDLQALEVAYESAESLVGLIGDILDISRIEGGQLDYHPQPVEPVALIDSLLRVFQGLAIDKNITLSKHFPGEPQPRVLADPLRIKQVISNLLSNAIKFTDRGGVSLTVLTRSEPGDDTLTWIIEVQDTGIGIDDAQQTALFQPFSQADNRRAGTGLGLYISRTICEKMDGTLTLTSQKGVGTCVKAVMRLPRVRHSEEEAPAHADSLQELPERKVLVVDDNAANRILLAKQLAWLGQKAQLAADGYEALRLWQQQRFDIIITDCNMPGLNGYQLTQILREAEQEQNREPAWIIGFTANATRQVLERCLAEGMNSCLFKPCSINSLSAALSNASAAPIPLPVAAEESDIDQQMEDSLRALMIATLDEDLNRLAELRLPDDRLDIADLAHRIAGSLRIARRHDLAEACLLLEKQCRETPDLAQQPQVDSLYQDLRRYLTELKASPLFSPGEDADL</sequence>
<dbReference type="CDD" id="cd00130">
    <property type="entry name" value="PAS"/>
    <property type="match status" value="1"/>
</dbReference>
<keyword evidence="12" id="KW-0067">ATP-binding</keyword>
<dbReference type="SUPFAM" id="SSF55785">
    <property type="entry name" value="PYP-like sensor domain (PAS domain)"/>
    <property type="match status" value="1"/>
</dbReference>
<dbReference type="SMART" id="SM00387">
    <property type="entry name" value="HATPase_c"/>
    <property type="match status" value="1"/>
</dbReference>
<dbReference type="GO" id="GO:0009927">
    <property type="term" value="F:histidine phosphotransfer kinase activity"/>
    <property type="evidence" value="ECO:0007669"/>
    <property type="project" value="TreeGrafter"/>
</dbReference>
<dbReference type="InterPro" id="IPR008207">
    <property type="entry name" value="Sig_transdc_His_kin_Hpt_dom"/>
</dbReference>
<evidence type="ECO:0000256" key="6">
    <source>
        <dbReference type="ARBA" id="ARBA00022553"/>
    </source>
</evidence>
<dbReference type="KEGG" id="izh:FEM41_15790"/>
<evidence type="ECO:0000256" key="11">
    <source>
        <dbReference type="ARBA" id="ARBA00022777"/>
    </source>
</evidence>